<accession>A0AAV5JI66</accession>
<gene>
    <name evidence="1" type="ORF">SLEP1_g25198</name>
</gene>
<proteinExistence type="predicted"/>
<reference evidence="1 2" key="1">
    <citation type="journal article" date="2021" name="Commun. Biol.">
        <title>The genome of Shorea leprosula (Dipterocarpaceae) highlights the ecological relevance of drought in aseasonal tropical rainforests.</title>
        <authorList>
            <person name="Ng K.K.S."/>
            <person name="Kobayashi M.J."/>
            <person name="Fawcett J.A."/>
            <person name="Hatakeyama M."/>
            <person name="Paape T."/>
            <person name="Ng C.H."/>
            <person name="Ang C.C."/>
            <person name="Tnah L.H."/>
            <person name="Lee C.T."/>
            <person name="Nishiyama T."/>
            <person name="Sese J."/>
            <person name="O'Brien M.J."/>
            <person name="Copetti D."/>
            <person name="Mohd Noor M.I."/>
            <person name="Ong R.C."/>
            <person name="Putra M."/>
            <person name="Sireger I.Z."/>
            <person name="Indrioko S."/>
            <person name="Kosugi Y."/>
            <person name="Izuno A."/>
            <person name="Isagi Y."/>
            <person name="Lee S.L."/>
            <person name="Shimizu K.K."/>
        </authorList>
    </citation>
    <scope>NUCLEOTIDE SEQUENCE [LARGE SCALE GENOMIC DNA]</scope>
    <source>
        <strain evidence="1">214</strain>
    </source>
</reference>
<dbReference type="Proteomes" id="UP001054252">
    <property type="component" value="Unassembled WGS sequence"/>
</dbReference>
<sequence length="187" mass="19899">MENNPVIAVSPRRMANPFGLQMCVLSSISRVSEVHIGDLEHDGNGTGSVDILEACELLEGCRSSFTTMGVMLKSKLELDCGNLEMVLNLMMIDKVESLNLVSKGMANSNLVGKALNASCDTGISNHFSVDKILDGPINAKIVKEDLDGDGGGKPYGNQCHVPDLMLVVTLKSFLAFGGCSPTAILRN</sequence>
<dbReference type="EMBL" id="BPVZ01000040">
    <property type="protein sequence ID" value="GKV14303.1"/>
    <property type="molecule type" value="Genomic_DNA"/>
</dbReference>
<keyword evidence="2" id="KW-1185">Reference proteome</keyword>
<name>A0AAV5JI66_9ROSI</name>
<evidence type="ECO:0000313" key="1">
    <source>
        <dbReference type="EMBL" id="GKV14303.1"/>
    </source>
</evidence>
<evidence type="ECO:0000313" key="2">
    <source>
        <dbReference type="Proteomes" id="UP001054252"/>
    </source>
</evidence>
<protein>
    <submittedName>
        <fullName evidence="1">Uncharacterized protein</fullName>
    </submittedName>
</protein>
<comment type="caution">
    <text evidence="1">The sequence shown here is derived from an EMBL/GenBank/DDBJ whole genome shotgun (WGS) entry which is preliminary data.</text>
</comment>
<organism evidence="1 2">
    <name type="scientific">Rubroshorea leprosula</name>
    <dbReference type="NCBI Taxonomy" id="152421"/>
    <lineage>
        <taxon>Eukaryota</taxon>
        <taxon>Viridiplantae</taxon>
        <taxon>Streptophyta</taxon>
        <taxon>Embryophyta</taxon>
        <taxon>Tracheophyta</taxon>
        <taxon>Spermatophyta</taxon>
        <taxon>Magnoliopsida</taxon>
        <taxon>eudicotyledons</taxon>
        <taxon>Gunneridae</taxon>
        <taxon>Pentapetalae</taxon>
        <taxon>rosids</taxon>
        <taxon>malvids</taxon>
        <taxon>Malvales</taxon>
        <taxon>Dipterocarpaceae</taxon>
        <taxon>Rubroshorea</taxon>
    </lineage>
</organism>
<dbReference type="AlphaFoldDB" id="A0AAV5JI66"/>